<dbReference type="AlphaFoldDB" id="A0A1H7T4U5"/>
<dbReference type="InterPro" id="IPR005119">
    <property type="entry name" value="LysR_subst-bd"/>
</dbReference>
<evidence type="ECO:0000256" key="4">
    <source>
        <dbReference type="ARBA" id="ARBA00023163"/>
    </source>
</evidence>
<comment type="similarity">
    <text evidence="1">Belongs to the LysR transcriptional regulatory family.</text>
</comment>
<dbReference type="GO" id="GO:0006351">
    <property type="term" value="P:DNA-templated transcription"/>
    <property type="evidence" value="ECO:0007669"/>
    <property type="project" value="TreeGrafter"/>
</dbReference>
<feature type="domain" description="HTH lysR-type" evidence="5">
    <location>
        <begin position="20"/>
        <end position="77"/>
    </location>
</feature>
<keyword evidence="4" id="KW-0804">Transcription</keyword>
<dbReference type="InterPro" id="IPR036390">
    <property type="entry name" value="WH_DNA-bd_sf"/>
</dbReference>
<dbReference type="GO" id="GO:0043565">
    <property type="term" value="F:sequence-specific DNA binding"/>
    <property type="evidence" value="ECO:0007669"/>
    <property type="project" value="TreeGrafter"/>
</dbReference>
<accession>A0A1H7T4U5</accession>
<dbReference type="PANTHER" id="PTHR30537:SF5">
    <property type="entry name" value="HTH-TYPE TRANSCRIPTIONAL ACTIVATOR TTDR-RELATED"/>
    <property type="match status" value="1"/>
</dbReference>
<keyword evidence="7" id="KW-1185">Reference proteome</keyword>
<dbReference type="PROSITE" id="PS50931">
    <property type="entry name" value="HTH_LYSR"/>
    <property type="match status" value="1"/>
</dbReference>
<reference evidence="7" key="1">
    <citation type="submission" date="2016-10" db="EMBL/GenBank/DDBJ databases">
        <authorList>
            <person name="Varghese N."/>
            <person name="Submissions S."/>
        </authorList>
    </citation>
    <scope>NUCLEOTIDE SEQUENCE [LARGE SCALE GENOMIC DNA]</scope>
    <source>
        <strain evidence="7">JS21-1</strain>
    </source>
</reference>
<evidence type="ECO:0000313" key="6">
    <source>
        <dbReference type="EMBL" id="SEL79912.1"/>
    </source>
</evidence>
<dbReference type="InterPro" id="IPR058163">
    <property type="entry name" value="LysR-type_TF_proteobact-type"/>
</dbReference>
<evidence type="ECO:0000256" key="3">
    <source>
        <dbReference type="ARBA" id="ARBA00023125"/>
    </source>
</evidence>
<proteinExistence type="inferred from homology"/>
<organism evidence="6 7">
    <name type="scientific">Sphingomonas palmae</name>
    <dbReference type="NCBI Taxonomy" id="1855283"/>
    <lineage>
        <taxon>Bacteria</taxon>
        <taxon>Pseudomonadati</taxon>
        <taxon>Pseudomonadota</taxon>
        <taxon>Alphaproteobacteria</taxon>
        <taxon>Sphingomonadales</taxon>
        <taxon>Sphingomonadaceae</taxon>
        <taxon>Sphingomonas</taxon>
    </lineage>
</organism>
<dbReference type="Pfam" id="PF00126">
    <property type="entry name" value="HTH_1"/>
    <property type="match status" value="1"/>
</dbReference>
<dbReference type="EMBL" id="FNZZ01000005">
    <property type="protein sequence ID" value="SEL79912.1"/>
    <property type="molecule type" value="Genomic_DNA"/>
</dbReference>
<dbReference type="Pfam" id="PF03466">
    <property type="entry name" value="LysR_substrate"/>
    <property type="match status" value="1"/>
</dbReference>
<dbReference type="SUPFAM" id="SSF53850">
    <property type="entry name" value="Periplasmic binding protein-like II"/>
    <property type="match status" value="1"/>
</dbReference>
<sequence>MLQSAGDQQIRGSSGVAVTDRFEDLRTFVTVISCGGVNAAAAELGIAKSAVSRRLSELEERLGASLVERSTRRFEPTALGLEYYKRAGDILASLEQLDAAIAAAPNGGATLTISAAQPVVTHVLLPALASTAFLEATSSLRLKIVPRQSGVAGDADMIVSEEPVSGWESRPLLSTVLKVCGSPAYLAGRPSITDPSAFHGHVSIAWDGTTDWRLRDRARKAPAAALTTATVIEAKAAALAGFGLAQLPDFLVAEEMRDGSLVAVLQDLEPPATQLRVFYAADAELSTRQAVDALSAQAV</sequence>
<protein>
    <submittedName>
        <fullName evidence="6">DNA-binding transcriptional regulator, LysR family</fullName>
    </submittedName>
</protein>
<evidence type="ECO:0000259" key="5">
    <source>
        <dbReference type="PROSITE" id="PS50931"/>
    </source>
</evidence>
<evidence type="ECO:0000256" key="2">
    <source>
        <dbReference type="ARBA" id="ARBA00023015"/>
    </source>
</evidence>
<keyword evidence="2" id="KW-0805">Transcription regulation</keyword>
<dbReference type="Gene3D" id="3.40.190.290">
    <property type="match status" value="1"/>
</dbReference>
<name>A0A1H7T4U5_9SPHN</name>
<dbReference type="STRING" id="1855283.SAMN05216382_2670"/>
<gene>
    <name evidence="6" type="ORF">SAMN05216382_2670</name>
</gene>
<evidence type="ECO:0000313" key="7">
    <source>
        <dbReference type="Proteomes" id="UP000199214"/>
    </source>
</evidence>
<dbReference type="Proteomes" id="UP000199214">
    <property type="component" value="Unassembled WGS sequence"/>
</dbReference>
<evidence type="ECO:0000256" key="1">
    <source>
        <dbReference type="ARBA" id="ARBA00009437"/>
    </source>
</evidence>
<dbReference type="InterPro" id="IPR000847">
    <property type="entry name" value="LysR_HTH_N"/>
</dbReference>
<dbReference type="SUPFAM" id="SSF46785">
    <property type="entry name" value="Winged helix' DNA-binding domain"/>
    <property type="match status" value="1"/>
</dbReference>
<dbReference type="PANTHER" id="PTHR30537">
    <property type="entry name" value="HTH-TYPE TRANSCRIPTIONAL REGULATOR"/>
    <property type="match status" value="1"/>
</dbReference>
<dbReference type="FunFam" id="1.10.10.10:FF:000001">
    <property type="entry name" value="LysR family transcriptional regulator"/>
    <property type="match status" value="1"/>
</dbReference>
<dbReference type="InterPro" id="IPR036388">
    <property type="entry name" value="WH-like_DNA-bd_sf"/>
</dbReference>
<dbReference type="GO" id="GO:0003700">
    <property type="term" value="F:DNA-binding transcription factor activity"/>
    <property type="evidence" value="ECO:0007669"/>
    <property type="project" value="InterPro"/>
</dbReference>
<dbReference type="Gene3D" id="1.10.10.10">
    <property type="entry name" value="Winged helix-like DNA-binding domain superfamily/Winged helix DNA-binding domain"/>
    <property type="match status" value="1"/>
</dbReference>
<keyword evidence="3 6" id="KW-0238">DNA-binding</keyword>